<protein>
    <submittedName>
        <fullName evidence="1">Uncharacterized protein</fullName>
    </submittedName>
</protein>
<reference evidence="1 2" key="1">
    <citation type="submission" date="2014-04" db="EMBL/GenBank/DDBJ databases">
        <authorList>
            <person name="Sears C."/>
            <person name="Carroll K."/>
            <person name="Sack B.R."/>
            <person name="Qadri F."/>
            <person name="Myers L.L."/>
            <person name="Chung G.-T."/>
            <person name="Escheverria P."/>
            <person name="Fraser C.M."/>
            <person name="Sadzewicz L."/>
            <person name="Shefchek K.A."/>
            <person name="Tallon L."/>
            <person name="Das S.P."/>
            <person name="Daugherty S."/>
            <person name="Mongodin E.F."/>
        </authorList>
    </citation>
    <scope>NUCLEOTIDE SEQUENCE [LARGE SCALE GENOMIC DNA]</scope>
    <source>
        <strain evidence="1 2">3776 D15 i</strain>
    </source>
</reference>
<sequence>MNKDIRICIYSLILVVIRTNHGVVFTDHGVVYKDHAVVCRIEVDPI</sequence>
<gene>
    <name evidence="1" type="ORF">M091_2721</name>
</gene>
<dbReference type="EMBL" id="JNHK01000096">
    <property type="protein sequence ID" value="KDS34978.1"/>
    <property type="molecule type" value="Genomic_DNA"/>
</dbReference>
<accession>A0AB34L6F8</accession>
<dbReference type="AlphaFoldDB" id="A0AB34L6F8"/>
<dbReference type="Proteomes" id="UP000027850">
    <property type="component" value="Unassembled WGS sequence"/>
</dbReference>
<evidence type="ECO:0000313" key="2">
    <source>
        <dbReference type="Proteomes" id="UP000027850"/>
    </source>
</evidence>
<proteinExistence type="predicted"/>
<organism evidence="1 2">
    <name type="scientific">Parabacteroides distasonis str. 3776 D15 i</name>
    <dbReference type="NCBI Taxonomy" id="1339342"/>
    <lineage>
        <taxon>Bacteria</taxon>
        <taxon>Pseudomonadati</taxon>
        <taxon>Bacteroidota</taxon>
        <taxon>Bacteroidia</taxon>
        <taxon>Bacteroidales</taxon>
        <taxon>Tannerellaceae</taxon>
        <taxon>Parabacteroides</taxon>
    </lineage>
</organism>
<comment type="caution">
    <text evidence="1">The sequence shown here is derived from an EMBL/GenBank/DDBJ whole genome shotgun (WGS) entry which is preliminary data.</text>
</comment>
<name>A0AB34L6F8_PARDI</name>
<evidence type="ECO:0000313" key="1">
    <source>
        <dbReference type="EMBL" id="KDS34978.1"/>
    </source>
</evidence>
<dbReference type="RefSeq" id="WP_198292579.1">
    <property type="nucleotide sequence ID" value="NZ_JNHK01000096.1"/>
</dbReference>